<comment type="similarity">
    <text evidence="1">Belongs to the LysR transcriptional regulatory family.</text>
</comment>
<evidence type="ECO:0000256" key="6">
    <source>
        <dbReference type="ARBA" id="ARBA00067332"/>
    </source>
</evidence>
<evidence type="ECO:0000256" key="2">
    <source>
        <dbReference type="ARBA" id="ARBA00023015"/>
    </source>
</evidence>
<dbReference type="PROSITE" id="PS50931">
    <property type="entry name" value="HTH_LYSR"/>
    <property type="match status" value="1"/>
</dbReference>
<keyword evidence="2" id="KW-0805">Transcription regulation</keyword>
<dbReference type="InterPro" id="IPR036388">
    <property type="entry name" value="WH-like_DNA-bd_sf"/>
</dbReference>
<evidence type="ECO:0000259" key="8">
    <source>
        <dbReference type="PROSITE" id="PS50931"/>
    </source>
</evidence>
<evidence type="ECO:0000313" key="10">
    <source>
        <dbReference type="Proteomes" id="UP000191897"/>
    </source>
</evidence>
<dbReference type="AlphaFoldDB" id="A0A1S7S9N1"/>
<feature type="domain" description="HTH lysR-type" evidence="8">
    <location>
        <begin position="1"/>
        <end position="59"/>
    </location>
</feature>
<dbReference type="Gene3D" id="1.10.10.10">
    <property type="entry name" value="Winged helix-like DNA-binding domain superfamily/Winged helix DNA-binding domain"/>
    <property type="match status" value="1"/>
</dbReference>
<dbReference type="PANTHER" id="PTHR30537:SF5">
    <property type="entry name" value="HTH-TYPE TRANSCRIPTIONAL ACTIVATOR TTDR-RELATED"/>
    <property type="match status" value="1"/>
</dbReference>
<sequence length="305" mass="33846">MDMYIALKAFVRTVEKGTITDAARALSISQPAVSKHLQNLERHLNTRLLERSSRKVRVTTQGMHLYESSRHSLTSIDAALEGLRLSAGDVQGVLRVHAPSSIGFHEWHDLLMAFQQEHAGIEVELVLDDRQVNLIHENYDIAVSCGKISSQEIIVRHVGWLRCVLITTPEFLSSVGNIETPEKLASLNVISSSEIITQRNALKLYDRRGQPIEIRVHSALKTNNSQVLMNTISAGRAVGAVPLNLVSRELSSGSMIQVLPDYSIKSAEIFLTYPSTKFMRPIVRAFSDFLVPRLKSIEGVTSGPD</sequence>
<dbReference type="PRINTS" id="PR00039">
    <property type="entry name" value="HTHLYSR"/>
</dbReference>
<dbReference type="SUPFAM" id="SSF53850">
    <property type="entry name" value="Periplasmic binding protein-like II"/>
    <property type="match status" value="1"/>
</dbReference>
<dbReference type="Pfam" id="PF00126">
    <property type="entry name" value="HTH_1"/>
    <property type="match status" value="1"/>
</dbReference>
<dbReference type="CDD" id="cd08422">
    <property type="entry name" value="PBP2_CrgA_like"/>
    <property type="match status" value="1"/>
</dbReference>
<accession>A0A1S7S9N1</accession>
<reference evidence="9 10" key="1">
    <citation type="submission" date="2016-01" db="EMBL/GenBank/DDBJ databases">
        <authorList>
            <person name="Oliw E.H."/>
        </authorList>
    </citation>
    <scope>NUCLEOTIDE SEQUENCE [LARGE SCALE GENOMIC DNA]</scope>
    <source>
        <strain evidence="9 10">Kerr 14</strain>
    </source>
</reference>
<evidence type="ECO:0000256" key="3">
    <source>
        <dbReference type="ARBA" id="ARBA00023125"/>
    </source>
</evidence>
<gene>
    <name evidence="9" type="ORF">AGR4C_pa20006</name>
</gene>
<dbReference type="GO" id="GO:0003700">
    <property type="term" value="F:DNA-binding transcription factor activity"/>
    <property type="evidence" value="ECO:0007669"/>
    <property type="project" value="InterPro"/>
</dbReference>
<keyword evidence="3" id="KW-0238">DNA-binding</keyword>
<dbReference type="Gene3D" id="3.40.190.290">
    <property type="match status" value="1"/>
</dbReference>
<evidence type="ECO:0000256" key="5">
    <source>
        <dbReference type="ARBA" id="ARBA00054626"/>
    </source>
</evidence>
<name>A0A1S7S9N1_AGRTU</name>
<evidence type="ECO:0000256" key="7">
    <source>
        <dbReference type="ARBA" id="ARBA00083243"/>
    </source>
</evidence>
<dbReference type="Proteomes" id="UP000191897">
    <property type="component" value="Unassembled WGS sequence"/>
</dbReference>
<dbReference type="EMBL" id="FBWC01000033">
    <property type="protein sequence ID" value="CUX64962.1"/>
    <property type="molecule type" value="Genomic_DNA"/>
</dbReference>
<dbReference type="InterPro" id="IPR005119">
    <property type="entry name" value="LysR_subst-bd"/>
</dbReference>
<comment type="function">
    <text evidence="5">Transcriptional regulator of the ttuABCDE tartrate utilization operon.</text>
</comment>
<dbReference type="InterPro" id="IPR058163">
    <property type="entry name" value="LysR-type_TF_proteobact-type"/>
</dbReference>
<evidence type="ECO:0000256" key="4">
    <source>
        <dbReference type="ARBA" id="ARBA00023163"/>
    </source>
</evidence>
<dbReference type="RefSeq" id="WP_080867490.1">
    <property type="nucleotide sequence ID" value="NZ_LT009732.1"/>
</dbReference>
<evidence type="ECO:0000313" key="9">
    <source>
        <dbReference type="EMBL" id="CUX64962.1"/>
    </source>
</evidence>
<dbReference type="GO" id="GO:0043565">
    <property type="term" value="F:sequence-specific DNA binding"/>
    <property type="evidence" value="ECO:0007669"/>
    <property type="project" value="TreeGrafter"/>
</dbReference>
<proteinExistence type="inferred from homology"/>
<protein>
    <recommendedName>
        <fullName evidence="6">HTH-type transcriptional regulator TtuA</fullName>
    </recommendedName>
    <alternativeName>
        <fullName evidence="7">Tartrate utilization transcriptional regulator</fullName>
    </alternativeName>
</protein>
<dbReference type="InterPro" id="IPR036390">
    <property type="entry name" value="WH_DNA-bd_sf"/>
</dbReference>
<organism evidence="9 10">
    <name type="scientific">Agrobacterium tumefaciens str. Kerr 14</name>
    <dbReference type="NCBI Taxonomy" id="1183424"/>
    <lineage>
        <taxon>Bacteria</taxon>
        <taxon>Pseudomonadati</taxon>
        <taxon>Pseudomonadota</taxon>
        <taxon>Alphaproteobacteria</taxon>
        <taxon>Hyphomicrobiales</taxon>
        <taxon>Rhizobiaceae</taxon>
        <taxon>Rhizobium/Agrobacterium group</taxon>
        <taxon>Agrobacterium</taxon>
        <taxon>Agrobacterium tumefaciens complex</taxon>
    </lineage>
</organism>
<dbReference type="SUPFAM" id="SSF46785">
    <property type="entry name" value="Winged helix' DNA-binding domain"/>
    <property type="match status" value="1"/>
</dbReference>
<dbReference type="Pfam" id="PF03466">
    <property type="entry name" value="LysR_substrate"/>
    <property type="match status" value="1"/>
</dbReference>
<dbReference type="GO" id="GO:0006351">
    <property type="term" value="P:DNA-templated transcription"/>
    <property type="evidence" value="ECO:0007669"/>
    <property type="project" value="TreeGrafter"/>
</dbReference>
<dbReference type="FunFam" id="1.10.10.10:FF:000001">
    <property type="entry name" value="LysR family transcriptional regulator"/>
    <property type="match status" value="1"/>
</dbReference>
<evidence type="ECO:0000256" key="1">
    <source>
        <dbReference type="ARBA" id="ARBA00009437"/>
    </source>
</evidence>
<dbReference type="InterPro" id="IPR000847">
    <property type="entry name" value="LysR_HTH_N"/>
</dbReference>
<keyword evidence="4" id="KW-0804">Transcription</keyword>
<dbReference type="PANTHER" id="PTHR30537">
    <property type="entry name" value="HTH-TYPE TRANSCRIPTIONAL REGULATOR"/>
    <property type="match status" value="1"/>
</dbReference>